<evidence type="ECO:0000313" key="3">
    <source>
        <dbReference type="Proteomes" id="UP001281761"/>
    </source>
</evidence>
<evidence type="ECO:0000313" key="2">
    <source>
        <dbReference type="EMBL" id="KAK2940918.1"/>
    </source>
</evidence>
<proteinExistence type="predicted"/>
<evidence type="ECO:0000256" key="1">
    <source>
        <dbReference type="SAM" id="MobiDB-lite"/>
    </source>
</evidence>
<organism evidence="2 3">
    <name type="scientific">Blattamonas nauphoetae</name>
    <dbReference type="NCBI Taxonomy" id="2049346"/>
    <lineage>
        <taxon>Eukaryota</taxon>
        <taxon>Metamonada</taxon>
        <taxon>Preaxostyla</taxon>
        <taxon>Oxymonadida</taxon>
        <taxon>Blattamonas</taxon>
    </lineage>
</organism>
<sequence>MRTGSDQRSSSVEHSSFVLPLVSETEEPTARESSSNSANHTLLLPSSDGLHLGNRNHWRGSATPLVRQTLLVQLVQTLRPKGIKRSLNDEYVLEEDKSVRDGMSK</sequence>
<name>A0ABQ9WNJ0_9EUKA</name>
<comment type="caution">
    <text evidence="2">The sequence shown here is derived from an EMBL/GenBank/DDBJ whole genome shotgun (WGS) entry which is preliminary data.</text>
</comment>
<reference evidence="2 3" key="1">
    <citation type="journal article" date="2022" name="bioRxiv">
        <title>Genomics of Preaxostyla Flagellates Illuminates Evolutionary Transitions and the Path Towards Mitochondrial Loss.</title>
        <authorList>
            <person name="Novak L.V.F."/>
            <person name="Treitli S.C."/>
            <person name="Pyrih J."/>
            <person name="Halakuc P."/>
            <person name="Pipaliya S.V."/>
            <person name="Vacek V."/>
            <person name="Brzon O."/>
            <person name="Soukal P."/>
            <person name="Eme L."/>
            <person name="Dacks J.B."/>
            <person name="Karnkowska A."/>
            <person name="Elias M."/>
            <person name="Hampl V."/>
        </authorList>
    </citation>
    <scope>NUCLEOTIDE SEQUENCE [LARGE SCALE GENOMIC DNA]</scope>
    <source>
        <strain evidence="2">NAU3</strain>
        <tissue evidence="2">Gut</tissue>
    </source>
</reference>
<feature type="compositionally biased region" description="Polar residues" evidence="1">
    <location>
        <begin position="1"/>
        <end position="14"/>
    </location>
</feature>
<feature type="region of interest" description="Disordered" evidence="1">
    <location>
        <begin position="1"/>
        <end position="59"/>
    </location>
</feature>
<dbReference type="Proteomes" id="UP001281761">
    <property type="component" value="Unassembled WGS sequence"/>
</dbReference>
<gene>
    <name evidence="2" type="ORF">BLNAU_24168</name>
</gene>
<keyword evidence="3" id="KW-1185">Reference proteome</keyword>
<accession>A0ABQ9WNJ0</accession>
<protein>
    <submittedName>
        <fullName evidence="2">Uncharacterized protein</fullName>
    </submittedName>
</protein>
<dbReference type="EMBL" id="JARBJD010000580">
    <property type="protein sequence ID" value="KAK2940918.1"/>
    <property type="molecule type" value="Genomic_DNA"/>
</dbReference>
<feature type="compositionally biased region" description="Polar residues" evidence="1">
    <location>
        <begin position="31"/>
        <end position="40"/>
    </location>
</feature>